<gene>
    <name evidence="1" type="ORF">WICPIJ_009255</name>
</gene>
<dbReference type="EMBL" id="JAEUBG010005348">
    <property type="protein sequence ID" value="KAH3675802.1"/>
    <property type="molecule type" value="Genomic_DNA"/>
</dbReference>
<organism evidence="1 2">
    <name type="scientific">Wickerhamomyces pijperi</name>
    <name type="common">Yeast</name>
    <name type="synonym">Pichia pijperi</name>
    <dbReference type="NCBI Taxonomy" id="599730"/>
    <lineage>
        <taxon>Eukaryota</taxon>
        <taxon>Fungi</taxon>
        <taxon>Dikarya</taxon>
        <taxon>Ascomycota</taxon>
        <taxon>Saccharomycotina</taxon>
        <taxon>Saccharomycetes</taxon>
        <taxon>Phaffomycetales</taxon>
        <taxon>Wickerhamomycetaceae</taxon>
        <taxon>Wickerhamomyces</taxon>
    </lineage>
</organism>
<reference evidence="1" key="1">
    <citation type="journal article" date="2021" name="Open Biol.">
        <title>Shared evolutionary footprints suggest mitochondrial oxidative damage underlies multiple complex I losses in fungi.</title>
        <authorList>
            <person name="Schikora-Tamarit M.A."/>
            <person name="Marcet-Houben M."/>
            <person name="Nosek J."/>
            <person name="Gabaldon T."/>
        </authorList>
    </citation>
    <scope>NUCLEOTIDE SEQUENCE</scope>
    <source>
        <strain evidence="1">CBS2887</strain>
    </source>
</reference>
<evidence type="ECO:0000313" key="2">
    <source>
        <dbReference type="Proteomes" id="UP000774326"/>
    </source>
</evidence>
<evidence type="ECO:0000313" key="1">
    <source>
        <dbReference type="EMBL" id="KAH3675802.1"/>
    </source>
</evidence>
<sequence length="67" mass="6954">MLAANCSGVGLKAPKTPSSILEKIPVPVKFFLISVLTNPGLTPTASTSGYLSLMYLTNASLPATVFI</sequence>
<reference evidence="1" key="2">
    <citation type="submission" date="2021-01" db="EMBL/GenBank/DDBJ databases">
        <authorList>
            <person name="Schikora-Tamarit M.A."/>
        </authorList>
    </citation>
    <scope>NUCLEOTIDE SEQUENCE</scope>
    <source>
        <strain evidence="1">CBS2887</strain>
    </source>
</reference>
<dbReference type="Proteomes" id="UP000774326">
    <property type="component" value="Unassembled WGS sequence"/>
</dbReference>
<protein>
    <submittedName>
        <fullName evidence="1">Uncharacterized protein</fullName>
    </submittedName>
</protein>
<dbReference type="AlphaFoldDB" id="A0A9P8PPP8"/>
<keyword evidence="2" id="KW-1185">Reference proteome</keyword>
<comment type="caution">
    <text evidence="1">The sequence shown here is derived from an EMBL/GenBank/DDBJ whole genome shotgun (WGS) entry which is preliminary data.</text>
</comment>
<proteinExistence type="predicted"/>
<accession>A0A9P8PPP8</accession>
<name>A0A9P8PPP8_WICPI</name>